<dbReference type="Proteomes" id="UP001165678">
    <property type="component" value="Unassembled WGS sequence"/>
</dbReference>
<comment type="similarity">
    <text evidence="1">Belongs to the ABC transporter superfamily.</text>
</comment>
<dbReference type="Pfam" id="PF00005">
    <property type="entry name" value="ABC_tran"/>
    <property type="match status" value="1"/>
</dbReference>
<evidence type="ECO:0000256" key="3">
    <source>
        <dbReference type="ARBA" id="ARBA00022741"/>
    </source>
</evidence>
<feature type="domain" description="ABC transporter" evidence="5">
    <location>
        <begin position="3"/>
        <end position="235"/>
    </location>
</feature>
<dbReference type="RefSeq" id="WP_265895612.1">
    <property type="nucleotide sequence ID" value="NZ_JAPIVE010000001.1"/>
</dbReference>
<dbReference type="AlphaFoldDB" id="A0AA41ZFP6"/>
<keyword evidence="7" id="KW-1185">Reference proteome</keyword>
<dbReference type="GO" id="GO:0016887">
    <property type="term" value="F:ATP hydrolysis activity"/>
    <property type="evidence" value="ECO:0007669"/>
    <property type="project" value="InterPro"/>
</dbReference>
<keyword evidence="4 6" id="KW-0067">ATP-binding</keyword>
<gene>
    <name evidence="6" type="ORF">OQ287_03615</name>
</gene>
<dbReference type="EMBL" id="JAPIVE010000001">
    <property type="protein sequence ID" value="MCX2523319.1"/>
    <property type="molecule type" value="Genomic_DNA"/>
</dbReference>
<evidence type="ECO:0000313" key="7">
    <source>
        <dbReference type="Proteomes" id="UP001165678"/>
    </source>
</evidence>
<dbReference type="PANTHER" id="PTHR42794:SF2">
    <property type="entry name" value="ABC TRANSPORTER ATP-BINDING PROTEIN"/>
    <property type="match status" value="1"/>
</dbReference>
<dbReference type="PROSITE" id="PS50893">
    <property type="entry name" value="ABC_TRANSPORTER_2"/>
    <property type="match status" value="1"/>
</dbReference>
<dbReference type="SMART" id="SM00382">
    <property type="entry name" value="AAA"/>
    <property type="match status" value="1"/>
</dbReference>
<reference evidence="6" key="1">
    <citation type="submission" date="2022-11" db="EMBL/GenBank/DDBJ databases">
        <title>Larsenimonas rhizosphaerae sp. nov., isolated from a tidal mudflat.</title>
        <authorList>
            <person name="Lee S.D."/>
            <person name="Kim I.S."/>
        </authorList>
    </citation>
    <scope>NUCLEOTIDE SEQUENCE</scope>
    <source>
        <strain evidence="6">GH2-1</strain>
    </source>
</reference>
<dbReference type="CDD" id="cd03214">
    <property type="entry name" value="ABC_Iron-Siderophores_B12_Hemin"/>
    <property type="match status" value="1"/>
</dbReference>
<accession>A0AA41ZFP6</accession>
<sequence>MMLSTHHLSLKAQAHLLLDDITLTVNRHQTVGLLGPNGSGKSTLLRCLAGLTRPDSGGVTMEGVRLDTLGRRHIAQRLSLVEQHAVTDVDLTIKEVAALGRIPHRGAFSHWQQVDQQALECALQHTGLTALQHRRWHSLSGGERQRTQIARALAQKPDILLLDEPTNHLDIQHQLELLTLINTLPVTCIVSLHDLNLAAGYCDQLIVLDQGQLIAQGTPGEVLTPELIKRTYRVNARVATSPAHGGLLIDYLPPGPVIPA</sequence>
<dbReference type="InterPro" id="IPR003593">
    <property type="entry name" value="AAA+_ATPase"/>
</dbReference>
<dbReference type="InterPro" id="IPR027417">
    <property type="entry name" value="P-loop_NTPase"/>
</dbReference>
<dbReference type="Gene3D" id="3.40.50.300">
    <property type="entry name" value="P-loop containing nucleotide triphosphate hydrolases"/>
    <property type="match status" value="1"/>
</dbReference>
<organism evidence="6 7">
    <name type="scientific">Larsenimonas rhizosphaerae</name>
    <dbReference type="NCBI Taxonomy" id="2944682"/>
    <lineage>
        <taxon>Bacteria</taxon>
        <taxon>Pseudomonadati</taxon>
        <taxon>Pseudomonadota</taxon>
        <taxon>Gammaproteobacteria</taxon>
        <taxon>Oceanospirillales</taxon>
        <taxon>Halomonadaceae</taxon>
        <taxon>Larsenimonas</taxon>
    </lineage>
</organism>
<name>A0AA41ZFP6_9GAMM</name>
<proteinExistence type="inferred from homology"/>
<protein>
    <submittedName>
        <fullName evidence="6">ABC transporter ATP-binding protein</fullName>
    </submittedName>
</protein>
<evidence type="ECO:0000259" key="5">
    <source>
        <dbReference type="PROSITE" id="PS50893"/>
    </source>
</evidence>
<evidence type="ECO:0000256" key="2">
    <source>
        <dbReference type="ARBA" id="ARBA00022448"/>
    </source>
</evidence>
<dbReference type="PANTHER" id="PTHR42794">
    <property type="entry name" value="HEMIN IMPORT ATP-BINDING PROTEIN HMUV"/>
    <property type="match status" value="1"/>
</dbReference>
<dbReference type="InterPro" id="IPR003439">
    <property type="entry name" value="ABC_transporter-like_ATP-bd"/>
</dbReference>
<evidence type="ECO:0000313" key="6">
    <source>
        <dbReference type="EMBL" id="MCX2523319.1"/>
    </source>
</evidence>
<keyword evidence="3" id="KW-0547">Nucleotide-binding</keyword>
<dbReference type="SUPFAM" id="SSF52540">
    <property type="entry name" value="P-loop containing nucleoside triphosphate hydrolases"/>
    <property type="match status" value="1"/>
</dbReference>
<dbReference type="FunFam" id="3.40.50.300:FF:000134">
    <property type="entry name" value="Iron-enterobactin ABC transporter ATP-binding protein"/>
    <property type="match status" value="1"/>
</dbReference>
<evidence type="ECO:0000256" key="1">
    <source>
        <dbReference type="ARBA" id="ARBA00005417"/>
    </source>
</evidence>
<evidence type="ECO:0000256" key="4">
    <source>
        <dbReference type="ARBA" id="ARBA00022840"/>
    </source>
</evidence>
<keyword evidence="2" id="KW-0813">Transport</keyword>
<dbReference type="GO" id="GO:0005524">
    <property type="term" value="F:ATP binding"/>
    <property type="evidence" value="ECO:0007669"/>
    <property type="project" value="UniProtKB-KW"/>
</dbReference>
<comment type="caution">
    <text evidence="6">The sequence shown here is derived from an EMBL/GenBank/DDBJ whole genome shotgun (WGS) entry which is preliminary data.</text>
</comment>